<dbReference type="SUPFAM" id="SSF51126">
    <property type="entry name" value="Pectin lyase-like"/>
    <property type="match status" value="1"/>
</dbReference>
<gene>
    <name evidence="1" type="ORF">EU555_04485</name>
</gene>
<proteinExistence type="predicted"/>
<organism evidence="1 2">
    <name type="scientific">Methylobacterium nonmethylotrophicum</name>
    <dbReference type="NCBI Taxonomy" id="1141884"/>
    <lineage>
        <taxon>Bacteria</taxon>
        <taxon>Pseudomonadati</taxon>
        <taxon>Pseudomonadota</taxon>
        <taxon>Alphaproteobacteria</taxon>
        <taxon>Hyphomicrobiales</taxon>
        <taxon>Methylobacteriaceae</taxon>
        <taxon>Methylobacterium</taxon>
    </lineage>
</organism>
<accession>A0A4Z0NWT6</accession>
<protein>
    <submittedName>
        <fullName evidence="1">Uncharacterized protein</fullName>
    </submittedName>
</protein>
<sequence>MVTGGVHKSSSARVTPTPITGAKAVDDPYAALSPPTNAKCGGQKLIRGGTTTIDPDLAFCSGLTIDDARVTFKPGVYVIKGEFTLSNGASIFGDSVLIYLEGAGSDIFFHSNTSFELKASKTGPYAGIVIWSDRRNTNDHDIYSRFGAYAEGTIYAPSSQVEFENKTVWEAPCIRIVVARLELDNDSRYHASNPAAKCSNNIYGAKKPKLVN</sequence>
<comment type="caution">
    <text evidence="1">The sequence shown here is derived from an EMBL/GenBank/DDBJ whole genome shotgun (WGS) entry which is preliminary data.</text>
</comment>
<dbReference type="InterPro" id="IPR011050">
    <property type="entry name" value="Pectin_lyase_fold/virulence"/>
</dbReference>
<dbReference type="EMBL" id="SRLB01000002">
    <property type="protein sequence ID" value="TGE01930.1"/>
    <property type="molecule type" value="Genomic_DNA"/>
</dbReference>
<dbReference type="OrthoDB" id="7418984at2"/>
<evidence type="ECO:0000313" key="1">
    <source>
        <dbReference type="EMBL" id="TGE01930.1"/>
    </source>
</evidence>
<dbReference type="AlphaFoldDB" id="A0A4Z0NWT6"/>
<dbReference type="RefSeq" id="WP_135413352.1">
    <property type="nucleotide sequence ID" value="NZ_SRLB01000002.1"/>
</dbReference>
<reference evidence="1 2" key="1">
    <citation type="submission" date="2019-04" db="EMBL/GenBank/DDBJ databases">
        <authorList>
            <person name="Feng G."/>
            <person name="Zhu H."/>
        </authorList>
    </citation>
    <scope>NUCLEOTIDE SEQUENCE [LARGE SCALE GENOMIC DNA]</scope>
    <source>
        <strain evidence="1 2">6HR-1</strain>
    </source>
</reference>
<dbReference type="Proteomes" id="UP000297535">
    <property type="component" value="Unassembled WGS sequence"/>
</dbReference>
<evidence type="ECO:0000313" key="2">
    <source>
        <dbReference type="Proteomes" id="UP000297535"/>
    </source>
</evidence>
<keyword evidence="2" id="KW-1185">Reference proteome</keyword>
<name>A0A4Z0NWT6_9HYPH</name>